<evidence type="ECO:0000259" key="2">
    <source>
        <dbReference type="Pfam" id="PF25459"/>
    </source>
</evidence>
<feature type="compositionally biased region" description="Basic and acidic residues" evidence="1">
    <location>
        <begin position="596"/>
        <end position="608"/>
    </location>
</feature>
<gene>
    <name evidence="3" type="ORF">EIP91_010571</name>
</gene>
<feature type="region of interest" description="Disordered" evidence="1">
    <location>
        <begin position="1329"/>
        <end position="1348"/>
    </location>
</feature>
<dbReference type="EMBL" id="RWJN01000064">
    <property type="protein sequence ID" value="TCD68515.1"/>
    <property type="molecule type" value="Genomic_DNA"/>
</dbReference>
<keyword evidence="4" id="KW-1185">Reference proteome</keyword>
<feature type="compositionally biased region" description="Basic and acidic residues" evidence="1">
    <location>
        <begin position="216"/>
        <end position="234"/>
    </location>
</feature>
<accession>A0A4R0RQN2</accession>
<feature type="region of interest" description="Disordered" evidence="1">
    <location>
        <begin position="1356"/>
        <end position="1389"/>
    </location>
</feature>
<feature type="domain" description="BBC1/AIM3 cysteine proteinase-fold" evidence="2">
    <location>
        <begin position="1392"/>
        <end position="1556"/>
    </location>
</feature>
<name>A0A4R0RQN2_9APHY</name>
<feature type="compositionally biased region" description="Acidic residues" evidence="1">
    <location>
        <begin position="461"/>
        <end position="474"/>
    </location>
</feature>
<feature type="compositionally biased region" description="Basic and acidic residues" evidence="1">
    <location>
        <begin position="178"/>
        <end position="190"/>
    </location>
</feature>
<feature type="compositionally biased region" description="Basic and acidic residues" evidence="1">
    <location>
        <begin position="870"/>
        <end position="882"/>
    </location>
</feature>
<feature type="compositionally biased region" description="Pro residues" evidence="1">
    <location>
        <begin position="1284"/>
        <end position="1307"/>
    </location>
</feature>
<feature type="compositionally biased region" description="Basic and acidic residues" evidence="1">
    <location>
        <begin position="420"/>
        <end position="432"/>
    </location>
</feature>
<feature type="compositionally biased region" description="Pro residues" evidence="1">
    <location>
        <begin position="1040"/>
        <end position="1050"/>
    </location>
</feature>
<feature type="compositionally biased region" description="Polar residues" evidence="1">
    <location>
        <begin position="1245"/>
        <end position="1257"/>
    </location>
</feature>
<feature type="compositionally biased region" description="Acidic residues" evidence="1">
    <location>
        <begin position="947"/>
        <end position="962"/>
    </location>
</feature>
<feature type="compositionally biased region" description="Basic and acidic residues" evidence="1">
    <location>
        <begin position="1017"/>
        <end position="1029"/>
    </location>
</feature>
<organism evidence="3 4">
    <name type="scientific">Steccherinum ochraceum</name>
    <dbReference type="NCBI Taxonomy" id="92696"/>
    <lineage>
        <taxon>Eukaryota</taxon>
        <taxon>Fungi</taxon>
        <taxon>Dikarya</taxon>
        <taxon>Basidiomycota</taxon>
        <taxon>Agaricomycotina</taxon>
        <taxon>Agaricomycetes</taxon>
        <taxon>Polyporales</taxon>
        <taxon>Steccherinaceae</taxon>
        <taxon>Steccherinum</taxon>
    </lineage>
</organism>
<feature type="compositionally biased region" description="Low complexity" evidence="1">
    <location>
        <begin position="192"/>
        <end position="210"/>
    </location>
</feature>
<feature type="compositionally biased region" description="Pro residues" evidence="1">
    <location>
        <begin position="987"/>
        <end position="1007"/>
    </location>
</feature>
<feature type="compositionally biased region" description="Pro residues" evidence="1">
    <location>
        <begin position="930"/>
        <end position="943"/>
    </location>
</feature>
<sequence>MSDSPPPKKVGSLRDRIAAFENKGSAPAAAPAAPAPRPKPASAASWKPKAPTPPDSPPRNPAVGGAGMSAADAKESIGAGGSLRERMAALQGRSGFGPAPPVAPKPAVERPKWKPPPQTVVVPALGEEEDETAEAKPPVVAPPPTHEEGHDEGAKPAAEEDESENPVAPVEGEEAEGEKEPDPQEEERQRRAAIAARMARLGGARVGMAAPPIFGKKPEYKRTESTKPKEEEAPKVVSPPADAAKEDIQPAQPETAPEVTSPPTVKEESADSVSIPAKSEGSQDYFGSTESSGNASLTPGSASSSVKSPPMPVPAGPRRAGPPRKKAAAKSPSPHPVVDSEITQSPAATPLLGDDVQAQEAVEAVQESKDTEEEGSREPEIVGSQHAEELATSAEKVSDATEDEPSHEDEPDQPVEEDTPVTHEEPAEKPEPEVPAPPEVSSEPVTEEEQVTAEPEHVEEPTTEEPQAEEEEDEAARRKRIAERLAKSGGYNPFSGLPPVRQPSQRSVSSAEPDETEESAAAAPVSPPPARRQSTRQSSTDSARQHVPPPIRRPTQDSSIDEPLRSPPALPTSPKPERKGSTASIGSNISLPARKMSQDDHKSIVHDSAHHRHQSSLSEDIVEEPESEVADELVNRRSGEAPAAHEERRTSVDSARRNLQSESSQGRRISYLSVEEEPEAPHEEHPEEEYEGPTSDHPTFTDEEDSVELAGSGAKVPAQDLESQPEPEPHPVPQRRSSNVPPLTKRTSVPPPPRAIPTTPDVASGAVLERRTSVQSKRLSVPPLAPPSVAPPPPPLNLDEEEDDEDQTPEPISTPGLGSFKSPPPPLSALSPPPPVPPLPRTLERPVSGSERRASKDIQASEVSPRPPPVRKDSVGAVERHGPASQPPPPPASTRPSIPIPPPSPASFTEPNAPQKSSPLPTRRESLGRSPPPTRSAPLPTPLAIPDEPEEQEILDDEDGDPIDPSFHYPARSSITTASPLSTVAPAIPPPQAPVATPAPPPPPPAAQPEAGEEDGEQARRRTIAERMAKLGGIRLGAPMPMPPKAPAAPRPEEAAEEGKEPDGQAEPQEPAEEEDEFARKQRIAARIAGMGGMRFGMVPGGVVSPPPPVASPPVSNVPPARREDDGAGVARHASVASRAPPPAPLTDESESESVGPPRSDEGGHIDTGESELEEISHEDAQEDAPPVPSRPSRRTSVRTPGAPGRAPPVPPNFARPAVPSGRPPIPSPASRASRTSISPARSRQATVDSEEPSVSTYLAPVQPAVGPSSPNDYVMVEPESAEEPPPLPPSRPTRPPPRSAPPPPAPLADTPEPLAGSAWELPQIPSAMLDFGGETDLSSSGQWSDIPPQDIIASQQQQYPETPVSEPQDISLEPARRRSSQIMSGPHNEINLTADDLMSQWGRVGVQIHEIAATLFEKSKKSVVGDGSYVGFVSAVISQVPNASQPIPTSYESFGYLIYSQAGAALQRRASDIMPGDIIVLSEAKLKGHKGLQMYHQNVGMGDPVVAIVADFETKRSKVKVFQANQHIGQQSVESVSYRLEDVKSGIIKIYRVLEK</sequence>
<protein>
    <recommendedName>
        <fullName evidence="2">BBC1/AIM3 cysteine proteinase-fold domain-containing protein</fullName>
    </recommendedName>
</protein>
<feature type="compositionally biased region" description="Acidic residues" evidence="1">
    <location>
        <begin position="400"/>
        <end position="419"/>
    </location>
</feature>
<feature type="compositionally biased region" description="Pro residues" evidence="1">
    <location>
        <begin position="885"/>
        <end position="905"/>
    </location>
</feature>
<feature type="compositionally biased region" description="Basic and acidic residues" evidence="1">
    <location>
        <begin position="1159"/>
        <end position="1168"/>
    </location>
</feature>
<feature type="compositionally biased region" description="Polar residues" evidence="1">
    <location>
        <begin position="581"/>
        <end position="590"/>
    </location>
</feature>
<comment type="caution">
    <text evidence="3">The sequence shown here is derived from an EMBL/GenBank/DDBJ whole genome shotgun (WGS) entry which is preliminary data.</text>
</comment>
<evidence type="ECO:0000256" key="1">
    <source>
        <dbReference type="SAM" id="MobiDB-lite"/>
    </source>
</evidence>
<evidence type="ECO:0000313" key="4">
    <source>
        <dbReference type="Proteomes" id="UP000292702"/>
    </source>
</evidence>
<dbReference type="Pfam" id="PF25459">
    <property type="entry name" value="AIM3_BBC1_C"/>
    <property type="match status" value="1"/>
</dbReference>
<feature type="compositionally biased region" description="Low complexity" evidence="1">
    <location>
        <begin position="299"/>
        <end position="308"/>
    </location>
</feature>
<feature type="compositionally biased region" description="Low complexity" evidence="1">
    <location>
        <begin position="40"/>
        <end position="49"/>
    </location>
</feature>
<feature type="compositionally biased region" description="Pro residues" evidence="1">
    <location>
        <begin position="50"/>
        <end position="60"/>
    </location>
</feature>
<feature type="compositionally biased region" description="Basic and acidic residues" evidence="1">
    <location>
        <begin position="366"/>
        <end position="380"/>
    </location>
</feature>
<feature type="compositionally biased region" description="Basic and acidic residues" evidence="1">
    <location>
        <begin position="1051"/>
        <end position="1063"/>
    </location>
</feature>
<feature type="compositionally biased region" description="Acidic residues" evidence="1">
    <location>
        <begin position="798"/>
        <end position="808"/>
    </location>
</feature>
<feature type="compositionally biased region" description="Basic and acidic residues" evidence="1">
    <location>
        <begin position="145"/>
        <end position="158"/>
    </location>
</feature>
<dbReference type="InterPro" id="IPR057402">
    <property type="entry name" value="AIM3_BBC1_C"/>
</dbReference>
<feature type="compositionally biased region" description="Basic and acidic residues" evidence="1">
    <location>
        <begin position="633"/>
        <end position="656"/>
    </location>
</feature>
<feature type="compositionally biased region" description="Polar residues" evidence="1">
    <location>
        <begin position="909"/>
        <end position="920"/>
    </location>
</feature>
<feature type="compositionally biased region" description="Pro residues" evidence="1">
    <location>
        <begin position="822"/>
        <end position="840"/>
    </location>
</feature>
<feature type="compositionally biased region" description="Acidic residues" evidence="1">
    <location>
        <begin position="620"/>
        <end position="631"/>
    </location>
</feature>
<evidence type="ECO:0000313" key="3">
    <source>
        <dbReference type="EMBL" id="TCD68515.1"/>
    </source>
</evidence>
<feature type="compositionally biased region" description="Low complexity" evidence="1">
    <location>
        <begin position="1128"/>
        <end position="1139"/>
    </location>
</feature>
<feature type="compositionally biased region" description="Polar residues" evidence="1">
    <location>
        <begin position="973"/>
        <end position="982"/>
    </location>
</feature>
<feature type="compositionally biased region" description="Low complexity" evidence="1">
    <location>
        <begin position="531"/>
        <end position="542"/>
    </location>
</feature>
<feature type="region of interest" description="Disordered" evidence="1">
    <location>
        <begin position="1"/>
        <end position="1318"/>
    </location>
</feature>
<dbReference type="Proteomes" id="UP000292702">
    <property type="component" value="Unassembled WGS sequence"/>
</dbReference>
<feature type="compositionally biased region" description="Low complexity" evidence="1">
    <location>
        <begin position="1229"/>
        <end position="1244"/>
    </location>
</feature>
<feature type="compositionally biased region" description="Polar residues" evidence="1">
    <location>
        <begin position="280"/>
        <end position="298"/>
    </location>
</feature>
<reference evidence="3 4" key="1">
    <citation type="submission" date="2018-11" db="EMBL/GenBank/DDBJ databases">
        <title>Genome assembly of Steccherinum ochraceum LE-BIN_3174, the white-rot fungus of the Steccherinaceae family (The Residual Polyporoid clade, Polyporales, Basidiomycota).</title>
        <authorList>
            <person name="Fedorova T.V."/>
            <person name="Glazunova O.A."/>
            <person name="Landesman E.O."/>
            <person name="Moiseenko K.V."/>
            <person name="Psurtseva N.V."/>
            <person name="Savinova O.S."/>
            <person name="Shakhova N.V."/>
            <person name="Tyazhelova T.V."/>
            <person name="Vasina D.V."/>
        </authorList>
    </citation>
    <scope>NUCLEOTIDE SEQUENCE [LARGE SCALE GENOMIC DNA]</scope>
    <source>
        <strain evidence="3 4">LE-BIN_3174</strain>
    </source>
</reference>
<feature type="compositionally biased region" description="Low complexity" evidence="1">
    <location>
        <begin position="356"/>
        <end position="365"/>
    </location>
</feature>
<feature type="compositionally biased region" description="Polar residues" evidence="1">
    <location>
        <begin position="657"/>
        <end position="667"/>
    </location>
</feature>
<feature type="compositionally biased region" description="Pro residues" evidence="1">
    <location>
        <begin position="783"/>
        <end position="796"/>
    </location>
</feature>
<feature type="compositionally biased region" description="Pro residues" evidence="1">
    <location>
        <begin position="565"/>
        <end position="574"/>
    </location>
</feature>
<dbReference type="STRING" id="92696.A0A4R0RQN2"/>
<proteinExistence type="predicted"/>
<dbReference type="OrthoDB" id="207120at2759"/>